<name>A0AAF5DFF1_STRER</name>
<dbReference type="AlphaFoldDB" id="A0AAF5DFF1"/>
<dbReference type="WBParaSite" id="TCONS_00011611.p1">
    <property type="protein sequence ID" value="TCONS_00011611.p1"/>
    <property type="gene ID" value="XLOC_006211"/>
</dbReference>
<evidence type="ECO:0000313" key="2">
    <source>
        <dbReference type="WBParaSite" id="TCONS_00011611.p1"/>
    </source>
</evidence>
<dbReference type="Proteomes" id="UP000035681">
    <property type="component" value="Unplaced"/>
</dbReference>
<organism evidence="1 2">
    <name type="scientific">Strongyloides stercoralis</name>
    <name type="common">Threadworm</name>
    <dbReference type="NCBI Taxonomy" id="6248"/>
    <lineage>
        <taxon>Eukaryota</taxon>
        <taxon>Metazoa</taxon>
        <taxon>Ecdysozoa</taxon>
        <taxon>Nematoda</taxon>
        <taxon>Chromadorea</taxon>
        <taxon>Rhabditida</taxon>
        <taxon>Tylenchina</taxon>
        <taxon>Panagrolaimomorpha</taxon>
        <taxon>Strongyloidoidea</taxon>
        <taxon>Strongyloididae</taxon>
        <taxon>Strongyloides</taxon>
    </lineage>
</organism>
<proteinExistence type="predicted"/>
<accession>A0AAF5DFF1</accession>
<sequence>NYETTEIPFDNVAKYNALESTRKQGYLGIIDSTQNSRLVERAIGLINKKTCSNLKKISNRNEALIVIKDSHNCRLDVEVEDGKSYFVIHLNDTCNEQNKLQKLLFSVVDVNIQLISYLRTQKSKGRKYDREINLLQITKKKYLMLTSTKKLIKVKINQLNFLNKYRNNKYADKIAKIFEQQEISNQLISFSDEKYLNTIMCSDYCKNSHFEKIRCENDGYVNPATCHDCFCPFFFTGKKCEDLMKSRKHYYCEEQIIYPQYYEQNKTLNLDAECFYKIQSKTGAKIQLELHFPNPIKYECRFSPLIEVLYQKDHTERGIIPCGIIYGFSVESEGNSIYIYNSRLGDGINYQLIYKLHNCFCVHCLLAFYLIINTYFTNCNEDIKYEVADAPNKDDIVVYSAFIYKRKKNVEITDSTSSKYKHYVQRAVNLTNKETCLKFQITNELSKDKITIKEGNNCSVDVEVKHKKLHFLIFLNETCSEHNKIRKLLFLCIDLISQLNKYLHKPKPNYEKYNRELSFLQISENKFFYHIESLEKLIIIYGNPFIFLSKYNEDKIIKEIEINGQKDISNEFISLSDTKHLNSILCNDYCKRIFGKKSKCQNNGYENPAACSNCLCPFFFTGKRCENFMKSKKHKNCGDHKIYAKTDPQVKKLYLDEECYFIIQAPLSYKIQLEVSPYGNINFDCKFSPILEIRYKKDKTVRGIIPCGTIHGFSIESRGDTIYIYNGRLGSDKFIKLSYYIVPDPHYLGLQLFLPILINKNGNNCAVNVETKNKKLQFIILLNEACVEHNKIRKLLFLSDDLIYQLNKYIYRQKPKHKMYNYKLVYGNPFDVLYSFDEVNIDFNVVFFWTK</sequence>
<keyword evidence="1" id="KW-1185">Reference proteome</keyword>
<reference evidence="2" key="1">
    <citation type="submission" date="2024-02" db="UniProtKB">
        <authorList>
            <consortium name="WormBaseParasite"/>
        </authorList>
    </citation>
    <scope>IDENTIFICATION</scope>
</reference>
<evidence type="ECO:0000313" key="1">
    <source>
        <dbReference type="Proteomes" id="UP000035681"/>
    </source>
</evidence>
<protein>
    <submittedName>
        <fullName evidence="2">EGF-like domain-containing protein</fullName>
    </submittedName>
</protein>